<organism evidence="3 4">
    <name type="scientific">Leptotrombidium deliense</name>
    <dbReference type="NCBI Taxonomy" id="299467"/>
    <lineage>
        <taxon>Eukaryota</taxon>
        <taxon>Metazoa</taxon>
        <taxon>Ecdysozoa</taxon>
        <taxon>Arthropoda</taxon>
        <taxon>Chelicerata</taxon>
        <taxon>Arachnida</taxon>
        <taxon>Acari</taxon>
        <taxon>Acariformes</taxon>
        <taxon>Trombidiformes</taxon>
        <taxon>Prostigmata</taxon>
        <taxon>Anystina</taxon>
        <taxon>Parasitengona</taxon>
        <taxon>Trombiculoidea</taxon>
        <taxon>Trombiculidae</taxon>
        <taxon>Leptotrombidium</taxon>
    </lineage>
</organism>
<name>A0A443SJL4_9ACAR</name>
<dbReference type="EMBL" id="NCKV01001849">
    <property type="protein sequence ID" value="RWS27665.1"/>
    <property type="molecule type" value="Genomic_DNA"/>
</dbReference>
<comment type="caution">
    <text evidence="3">The sequence shown here is derived from an EMBL/GenBank/DDBJ whole genome shotgun (WGS) entry which is preliminary data.</text>
</comment>
<dbReference type="OrthoDB" id="19653at2759"/>
<sequence>MSISLLLTSPTLLDEQLFNRAILMSGIAVGNWVLQSNPQKKAETYLRALDCSAEQRSDCLKNLSSAQLLAKSGYEWKPSKDGSLLTKSPLIALKEGIFNKQVSEILLGSTDAEGYLCYLTHWAMKSKYYQKLAANELTEKDFTSMAKADLNMIIGSNWTHDQFYHNLILSSLNKEQLSLRHRYIDFCSHLLIHIPMRKFTKLLSTNSKVTAYTYRLKYRPTYSILPKFITASGHGDDVLLLFAHSNSSFKFASKDDSVAKTMVKSFSNFATEGTPNARLNHVSAFNEINTVHNQRRA</sequence>
<dbReference type="AlphaFoldDB" id="A0A443SJL4"/>
<dbReference type="InterPro" id="IPR029058">
    <property type="entry name" value="AB_hydrolase_fold"/>
</dbReference>
<evidence type="ECO:0000313" key="4">
    <source>
        <dbReference type="Proteomes" id="UP000288716"/>
    </source>
</evidence>
<dbReference type="STRING" id="299467.A0A443SJL4"/>
<dbReference type="InterPro" id="IPR050309">
    <property type="entry name" value="Type-B_Carboxylest/Lipase"/>
</dbReference>
<dbReference type="Pfam" id="PF00135">
    <property type="entry name" value="COesterase"/>
    <property type="match status" value="1"/>
</dbReference>
<gene>
    <name evidence="3" type="ORF">B4U80_04565</name>
</gene>
<keyword evidence="4" id="KW-1185">Reference proteome</keyword>
<evidence type="ECO:0000256" key="1">
    <source>
        <dbReference type="ARBA" id="ARBA00023180"/>
    </source>
</evidence>
<accession>A0A443SJL4</accession>
<dbReference type="Gene3D" id="3.40.50.1820">
    <property type="entry name" value="alpha/beta hydrolase"/>
    <property type="match status" value="1"/>
</dbReference>
<proteinExistence type="predicted"/>
<dbReference type="VEuPathDB" id="VectorBase:LDEU004375"/>
<keyword evidence="1" id="KW-0325">Glycoprotein</keyword>
<feature type="domain" description="Carboxylesterase type B" evidence="2">
    <location>
        <begin position="1"/>
        <end position="287"/>
    </location>
</feature>
<dbReference type="SUPFAM" id="SSF53474">
    <property type="entry name" value="alpha/beta-Hydrolases"/>
    <property type="match status" value="1"/>
</dbReference>
<evidence type="ECO:0000259" key="2">
    <source>
        <dbReference type="Pfam" id="PF00135"/>
    </source>
</evidence>
<reference evidence="3 4" key="1">
    <citation type="journal article" date="2018" name="Gigascience">
        <title>Genomes of trombidid mites reveal novel predicted allergens and laterally-transferred genes associated with secondary metabolism.</title>
        <authorList>
            <person name="Dong X."/>
            <person name="Chaisiri K."/>
            <person name="Xia D."/>
            <person name="Armstrong S.D."/>
            <person name="Fang Y."/>
            <person name="Donnelly M.J."/>
            <person name="Kadowaki T."/>
            <person name="McGarry J.W."/>
            <person name="Darby A.C."/>
            <person name="Makepeace B.L."/>
        </authorList>
    </citation>
    <scope>NUCLEOTIDE SEQUENCE [LARGE SCALE GENOMIC DNA]</scope>
    <source>
        <strain evidence="3">UoL-UT</strain>
    </source>
</reference>
<dbReference type="Proteomes" id="UP000288716">
    <property type="component" value="Unassembled WGS sequence"/>
</dbReference>
<dbReference type="PANTHER" id="PTHR11559">
    <property type="entry name" value="CARBOXYLESTERASE"/>
    <property type="match status" value="1"/>
</dbReference>
<dbReference type="InterPro" id="IPR002018">
    <property type="entry name" value="CarbesteraseB"/>
</dbReference>
<protein>
    <submittedName>
        <fullName evidence="3">Carboxylesterase-like protein 1</fullName>
    </submittedName>
</protein>
<evidence type="ECO:0000313" key="3">
    <source>
        <dbReference type="EMBL" id="RWS27665.1"/>
    </source>
</evidence>